<comment type="caution">
    <text evidence="2">The sequence shown here is derived from an EMBL/GenBank/DDBJ whole genome shotgun (WGS) entry which is preliminary data.</text>
</comment>
<feature type="region of interest" description="Disordered" evidence="1">
    <location>
        <begin position="388"/>
        <end position="417"/>
    </location>
</feature>
<dbReference type="Proteomes" id="UP000524321">
    <property type="component" value="Unassembled WGS sequence"/>
</dbReference>
<reference evidence="2 3" key="1">
    <citation type="submission" date="2020-04" db="EMBL/GenBank/DDBJ databases">
        <authorList>
            <person name="Pieper L."/>
        </authorList>
    </citation>
    <scope>NUCLEOTIDE SEQUENCE [LARGE SCALE GENOMIC DNA]</scope>
    <source>
        <strain evidence="2 3">B33</strain>
    </source>
</reference>
<dbReference type="Pfam" id="PF06074">
    <property type="entry name" value="Portal_Mu"/>
    <property type="match status" value="1"/>
</dbReference>
<proteinExistence type="predicted"/>
<evidence type="ECO:0000313" key="2">
    <source>
        <dbReference type="EMBL" id="NVB73789.1"/>
    </source>
</evidence>
<accession>A0A7Y6PDL1</accession>
<dbReference type="InterPro" id="IPR009279">
    <property type="entry name" value="Portal_Mu"/>
</dbReference>
<organism evidence="2 3">
    <name type="scientific">Phocaeicola vulgatus</name>
    <name type="common">Bacteroides vulgatus</name>
    <dbReference type="NCBI Taxonomy" id="821"/>
    <lineage>
        <taxon>Bacteria</taxon>
        <taxon>Pseudomonadati</taxon>
        <taxon>Bacteroidota</taxon>
        <taxon>Bacteroidia</taxon>
        <taxon>Bacteroidales</taxon>
        <taxon>Bacteroidaceae</taxon>
        <taxon>Phocaeicola</taxon>
    </lineage>
</organism>
<gene>
    <name evidence="2" type="ORF">HUV05_09705</name>
</gene>
<evidence type="ECO:0000313" key="3">
    <source>
        <dbReference type="Proteomes" id="UP000524321"/>
    </source>
</evidence>
<sequence length="437" mass="49901">MARKKEISISGNMPLPGRNTPGTVIITAPRLFMKDMADYMQAVRGANNVDFTQRTRLYDLYEDILMDGHTGSVIEKRKSAVQCSQIEFRRNGVPDEGINTLLRSPWFYRFIGDLIDSDFWGFSLFQFYKDGSGWMDYRLVPRKNYDPVRGLIKHRQEDTTGEPLENYHTMLFVGEKRSLGRLARIAPYVIYKRNDMADWAQFCEIFGMPIREYTYSAGDEQARDQAVKDMAEQGGAAVFLHPEEAQMKLIESGNKSGSSDLYRTLYDTCNDEISKIVLGNTLTTQASERGTQALGTVQEKGEKKLNEADRILVLNTLNYDMTYIFTAFGYDTRGGEFYYVKPKETTAEQEINIISRMRQMGTPVSDEYVYEATGIPKPDNYDRLKEETAFGNGKPADNGAQEKEQPSPERNKRKEDGIVNRIRSFFVAAPRKGALKW</sequence>
<dbReference type="AlphaFoldDB" id="A0A7Y6PDL1"/>
<dbReference type="RefSeq" id="WP_176350508.1">
    <property type="nucleotide sequence ID" value="NZ_JABWDJ010000031.1"/>
</dbReference>
<name>A0A7Y6PDL1_PHOVU</name>
<reference evidence="2 3" key="2">
    <citation type="submission" date="2020-07" db="EMBL/GenBank/DDBJ databases">
        <title>Bacterial metabolism rescues the inhibition of intestinal drug absorption by food and drug additives.</title>
        <authorList>
            <person name="Zou L."/>
            <person name="Spanogiannopoulos P."/>
            <person name="Chien H.-C."/>
            <person name="Pieper L.M."/>
            <person name="Cai W."/>
            <person name="Khuri N."/>
            <person name="Pottel J."/>
            <person name="Vora B."/>
            <person name="Ni Z."/>
            <person name="Tsakalozou E."/>
            <person name="Zhang W."/>
            <person name="Shoichet B.K."/>
            <person name="Giacomini K.M."/>
            <person name="Turnbaugh P.J."/>
        </authorList>
    </citation>
    <scope>NUCLEOTIDE SEQUENCE [LARGE SCALE GENOMIC DNA]</scope>
    <source>
        <strain evidence="2 3">B33</strain>
    </source>
</reference>
<evidence type="ECO:0000256" key="1">
    <source>
        <dbReference type="SAM" id="MobiDB-lite"/>
    </source>
</evidence>
<protein>
    <submittedName>
        <fullName evidence="2">DUF935 family protein</fullName>
    </submittedName>
</protein>
<feature type="compositionally biased region" description="Basic and acidic residues" evidence="1">
    <location>
        <begin position="400"/>
        <end position="417"/>
    </location>
</feature>
<dbReference type="EMBL" id="JABWDJ010000031">
    <property type="protein sequence ID" value="NVB73789.1"/>
    <property type="molecule type" value="Genomic_DNA"/>
</dbReference>